<proteinExistence type="predicted"/>
<gene>
    <name evidence="1" type="ORF">skT53_06500</name>
</gene>
<protein>
    <submittedName>
        <fullName evidence="1">Uncharacterized protein</fullName>
    </submittedName>
</protein>
<sequence length="51" mass="5641">MEQRHKSYQAILERMLIGAASDADSMVSEGKANVVIDLRAEAADVRLMIHV</sequence>
<dbReference type="AlphaFoldDB" id="A0A7I8D6F9"/>
<name>A0A7I8D6F9_9BACL</name>
<evidence type="ECO:0000313" key="2">
    <source>
        <dbReference type="Proteomes" id="UP000593802"/>
    </source>
</evidence>
<dbReference type="RefSeq" id="WP_200759758.1">
    <property type="nucleotide sequence ID" value="NZ_AP023366.1"/>
</dbReference>
<dbReference type="Proteomes" id="UP000593802">
    <property type="component" value="Chromosome"/>
</dbReference>
<dbReference type="KEGG" id="eff:skT53_06500"/>
<keyword evidence="2" id="KW-1185">Reference proteome</keyword>
<organism evidence="1 2">
    <name type="scientific">Effusibacillus dendaii</name>
    <dbReference type="NCBI Taxonomy" id="2743772"/>
    <lineage>
        <taxon>Bacteria</taxon>
        <taxon>Bacillati</taxon>
        <taxon>Bacillota</taxon>
        <taxon>Bacilli</taxon>
        <taxon>Bacillales</taxon>
        <taxon>Alicyclobacillaceae</taxon>
        <taxon>Effusibacillus</taxon>
    </lineage>
</organism>
<reference evidence="1 2" key="1">
    <citation type="submission" date="2020-08" db="EMBL/GenBank/DDBJ databases">
        <title>Complete Genome Sequence of Effusibacillus dendaii Strain skT53, Isolated from Farmland soil.</title>
        <authorList>
            <person name="Konishi T."/>
            <person name="Kawasaki H."/>
        </authorList>
    </citation>
    <scope>NUCLEOTIDE SEQUENCE [LARGE SCALE GENOMIC DNA]</scope>
    <source>
        <strain evidence="2">skT53</strain>
    </source>
</reference>
<dbReference type="EMBL" id="AP023366">
    <property type="protein sequence ID" value="BCJ85665.1"/>
    <property type="molecule type" value="Genomic_DNA"/>
</dbReference>
<accession>A0A7I8D6F9</accession>
<evidence type="ECO:0000313" key="1">
    <source>
        <dbReference type="EMBL" id="BCJ85665.1"/>
    </source>
</evidence>